<sequence length="73" mass="8598">MDLTQKTNENIRFMVEEIIQKLKMATAAAMNPEHFKLERYEEIKDIYDLVTSKTNYSISEMEAIVKELGDLRK</sequence>
<name>A0A6N9Q507_9BACL</name>
<dbReference type="RefSeq" id="WP_160646725.1">
    <property type="nucleotide sequence ID" value="NZ_SIJB01000028.1"/>
</dbReference>
<dbReference type="InterPro" id="IPR009507">
    <property type="entry name" value="UPF0435"/>
</dbReference>
<reference evidence="1 2" key="1">
    <citation type="submission" date="2019-01" db="EMBL/GenBank/DDBJ databases">
        <title>Chengkuizengella sp. nov., isolated from deep-sea sediment of East Pacific Ocean.</title>
        <authorList>
            <person name="Yang J."/>
            <person name="Lai Q."/>
            <person name="Shao Z."/>
        </authorList>
    </citation>
    <scope>NUCLEOTIDE SEQUENCE [LARGE SCALE GENOMIC DNA]</scope>
    <source>
        <strain evidence="1 2">YPA3-1-1</strain>
    </source>
</reference>
<dbReference type="EMBL" id="SIJB01000028">
    <property type="protein sequence ID" value="NBI29918.1"/>
    <property type="molecule type" value="Genomic_DNA"/>
</dbReference>
<organism evidence="1 2">
    <name type="scientific">Chengkuizengella marina</name>
    <dbReference type="NCBI Taxonomy" id="2507566"/>
    <lineage>
        <taxon>Bacteria</taxon>
        <taxon>Bacillati</taxon>
        <taxon>Bacillota</taxon>
        <taxon>Bacilli</taxon>
        <taxon>Bacillales</taxon>
        <taxon>Paenibacillaceae</taxon>
        <taxon>Chengkuizengella</taxon>
    </lineage>
</organism>
<evidence type="ECO:0000313" key="2">
    <source>
        <dbReference type="Proteomes" id="UP000448943"/>
    </source>
</evidence>
<dbReference type="Proteomes" id="UP000448943">
    <property type="component" value="Unassembled WGS sequence"/>
</dbReference>
<dbReference type="OrthoDB" id="2361695at2"/>
<protein>
    <submittedName>
        <fullName evidence="1">DUF1128 domain-containing protein</fullName>
    </submittedName>
</protein>
<gene>
    <name evidence="1" type="ORF">ERL59_13210</name>
</gene>
<accession>A0A6N9Q507</accession>
<comment type="caution">
    <text evidence="1">The sequence shown here is derived from an EMBL/GenBank/DDBJ whole genome shotgun (WGS) entry which is preliminary data.</text>
</comment>
<evidence type="ECO:0000313" key="1">
    <source>
        <dbReference type="EMBL" id="NBI29918.1"/>
    </source>
</evidence>
<dbReference type="AlphaFoldDB" id="A0A6N9Q507"/>
<keyword evidence="2" id="KW-1185">Reference proteome</keyword>
<proteinExistence type="predicted"/>
<dbReference type="Pfam" id="PF06569">
    <property type="entry name" value="DUF1128"/>
    <property type="match status" value="1"/>
</dbReference>